<gene>
    <name evidence="2" type="ORF">TERG_01440</name>
</gene>
<feature type="region of interest" description="Disordered" evidence="1">
    <location>
        <begin position="22"/>
        <end position="115"/>
    </location>
</feature>
<feature type="compositionally biased region" description="Low complexity" evidence="1">
    <location>
        <begin position="35"/>
        <end position="62"/>
    </location>
</feature>
<sequence>MYHYPSPPSGWSAYDGYTPPSPHYSSYYGPPPPSASASASAQAAQAAAAAAAAAFATGSPHATPRSKKHAYRASFSAGYSQQTPPQNYQYSWQPPYDRPEYFSTPRKQQQPHHDH</sequence>
<name>F2SCF8_TRIRC</name>
<dbReference type="OrthoDB" id="5398854at2759"/>
<protein>
    <submittedName>
        <fullName evidence="2">Uncharacterized protein</fullName>
    </submittedName>
</protein>
<dbReference type="GeneID" id="10374851"/>
<evidence type="ECO:0000313" key="2">
    <source>
        <dbReference type="EMBL" id="EGD85164.1"/>
    </source>
</evidence>
<dbReference type="VEuPathDB" id="FungiDB:TERG_01440"/>
<dbReference type="Proteomes" id="UP000008864">
    <property type="component" value="Unassembled WGS sequence"/>
</dbReference>
<dbReference type="EMBL" id="GG700648">
    <property type="protein sequence ID" value="EGD85164.1"/>
    <property type="molecule type" value="Genomic_DNA"/>
</dbReference>
<dbReference type="InParanoid" id="F2SCF8"/>
<reference evidence="3" key="1">
    <citation type="journal article" date="2012" name="MBio">
        <title>Comparative genome analysis of Trichophyton rubrum and related dermatophytes reveals candidate genes involved in infection.</title>
        <authorList>
            <person name="Martinez D.A."/>
            <person name="Oliver B.G."/>
            <person name="Graeser Y."/>
            <person name="Goldberg J.M."/>
            <person name="Li W."/>
            <person name="Martinez-Rossi N.M."/>
            <person name="Monod M."/>
            <person name="Shelest E."/>
            <person name="Barton R.C."/>
            <person name="Birch E."/>
            <person name="Brakhage A.A."/>
            <person name="Chen Z."/>
            <person name="Gurr S.J."/>
            <person name="Heiman D."/>
            <person name="Heitman J."/>
            <person name="Kosti I."/>
            <person name="Rossi A."/>
            <person name="Saif S."/>
            <person name="Samalova M."/>
            <person name="Saunders C.W."/>
            <person name="Shea T."/>
            <person name="Summerbell R.C."/>
            <person name="Xu J."/>
            <person name="Young S."/>
            <person name="Zeng Q."/>
            <person name="Birren B.W."/>
            <person name="Cuomo C.A."/>
            <person name="White T.C."/>
        </authorList>
    </citation>
    <scope>NUCLEOTIDE SEQUENCE [LARGE SCALE GENOMIC DNA]</scope>
    <source>
        <strain evidence="3">ATCC MYA-4607 / CBS 118892</strain>
    </source>
</reference>
<evidence type="ECO:0000256" key="1">
    <source>
        <dbReference type="SAM" id="MobiDB-lite"/>
    </source>
</evidence>
<evidence type="ECO:0000313" key="3">
    <source>
        <dbReference type="Proteomes" id="UP000008864"/>
    </source>
</evidence>
<feature type="non-terminal residue" evidence="2">
    <location>
        <position position="115"/>
    </location>
</feature>
<dbReference type="AlphaFoldDB" id="F2SCF8"/>
<organism evidence="2 3">
    <name type="scientific">Trichophyton rubrum (strain ATCC MYA-4607 / CBS 118892)</name>
    <name type="common">Athlete's foot fungus</name>
    <dbReference type="NCBI Taxonomy" id="559305"/>
    <lineage>
        <taxon>Eukaryota</taxon>
        <taxon>Fungi</taxon>
        <taxon>Dikarya</taxon>
        <taxon>Ascomycota</taxon>
        <taxon>Pezizomycotina</taxon>
        <taxon>Eurotiomycetes</taxon>
        <taxon>Eurotiomycetidae</taxon>
        <taxon>Onygenales</taxon>
        <taxon>Arthrodermataceae</taxon>
        <taxon>Trichophyton</taxon>
    </lineage>
</organism>
<dbReference type="HOGENOM" id="CLU_2114843_0_0_1"/>
<proteinExistence type="predicted"/>
<keyword evidence="3" id="KW-1185">Reference proteome</keyword>
<accession>F2SCF8</accession>
<dbReference type="RefSeq" id="XP_003239455.1">
    <property type="nucleotide sequence ID" value="XM_003239407.1"/>
</dbReference>
<dbReference type="STRING" id="559305.F2SCF8"/>
<feature type="compositionally biased region" description="Polar residues" evidence="1">
    <location>
        <begin position="77"/>
        <end position="92"/>
    </location>
</feature>